<dbReference type="InterPro" id="IPR041418">
    <property type="entry name" value="SAM_3"/>
</dbReference>
<name>A0A0M3K8J5_ANISI</name>
<reference evidence="6" key="1">
    <citation type="submission" date="2017-02" db="UniProtKB">
        <authorList>
            <consortium name="WormBaseParasite"/>
        </authorList>
    </citation>
    <scope>IDENTIFICATION</scope>
</reference>
<dbReference type="WBParaSite" id="ASIM_0001728601-mRNA-1">
    <property type="protein sequence ID" value="ASIM_0001728601-mRNA-1"/>
    <property type="gene ID" value="ASIM_0001728601"/>
</dbReference>
<dbReference type="Pfam" id="PF18016">
    <property type="entry name" value="SAM_3"/>
    <property type="match status" value="1"/>
</dbReference>
<dbReference type="PANTHER" id="PTHR12287:SF23">
    <property type="entry name" value="AROUSER, ISOFORM A-RELATED"/>
    <property type="match status" value="1"/>
</dbReference>
<keyword evidence="2" id="KW-0472">Membrane</keyword>
<dbReference type="Gene3D" id="1.10.150.50">
    <property type="entry name" value="Transcription Factor, Ets-1"/>
    <property type="match status" value="1"/>
</dbReference>
<organism evidence="6">
    <name type="scientific">Anisakis simplex</name>
    <name type="common">Herring worm</name>
    <dbReference type="NCBI Taxonomy" id="6269"/>
    <lineage>
        <taxon>Eukaryota</taxon>
        <taxon>Metazoa</taxon>
        <taxon>Ecdysozoa</taxon>
        <taxon>Nematoda</taxon>
        <taxon>Chromadorea</taxon>
        <taxon>Rhabditida</taxon>
        <taxon>Spirurina</taxon>
        <taxon>Ascaridomorpha</taxon>
        <taxon>Ascaridoidea</taxon>
        <taxon>Anisakidae</taxon>
        <taxon>Anisakis</taxon>
        <taxon>Anisakis simplex complex</taxon>
    </lineage>
</organism>
<reference evidence="4 5" key="2">
    <citation type="submission" date="2018-11" db="EMBL/GenBank/DDBJ databases">
        <authorList>
            <consortium name="Pathogen Informatics"/>
        </authorList>
    </citation>
    <scope>NUCLEOTIDE SEQUENCE [LARGE SCALE GENOMIC DNA]</scope>
</reference>
<dbReference type="GO" id="GO:0003779">
    <property type="term" value="F:actin binding"/>
    <property type="evidence" value="ECO:0007669"/>
    <property type="project" value="TreeGrafter"/>
</dbReference>
<dbReference type="InterPro" id="IPR013761">
    <property type="entry name" value="SAM/pointed_sf"/>
</dbReference>
<accession>A0A0M3K8J5</accession>
<evidence type="ECO:0000313" key="5">
    <source>
        <dbReference type="Proteomes" id="UP000267096"/>
    </source>
</evidence>
<dbReference type="InterPro" id="IPR039801">
    <property type="entry name" value="EPS8-like"/>
</dbReference>
<dbReference type="AlphaFoldDB" id="A0A0M3K8J5"/>
<dbReference type="EMBL" id="UYRR01033326">
    <property type="protein sequence ID" value="VDK58477.1"/>
    <property type="molecule type" value="Genomic_DNA"/>
</dbReference>
<dbReference type="GO" id="GO:0007266">
    <property type="term" value="P:Rho protein signal transduction"/>
    <property type="evidence" value="ECO:0007669"/>
    <property type="project" value="TreeGrafter"/>
</dbReference>
<dbReference type="Proteomes" id="UP000267096">
    <property type="component" value="Unassembled WGS sequence"/>
</dbReference>
<feature type="region of interest" description="Disordered" evidence="1">
    <location>
        <begin position="148"/>
        <end position="172"/>
    </location>
</feature>
<evidence type="ECO:0000256" key="1">
    <source>
        <dbReference type="SAM" id="MobiDB-lite"/>
    </source>
</evidence>
<sequence>MFLNLFIGVWWVIDCVGIVVIAFAAPVEHMREIMATVGRNRGEAILDKQKYKYKPDIILLKETSSPAQVQDWLTEKVNRLTFILRVHELLEDQNGANLFALSRKKLLEVCGREEGGRLYSQLLLQKKKSGYATPSAVELKAILNHRRNQVERSNEAAGDEPSELAPTIEASS</sequence>
<keyword evidence="2" id="KW-0812">Transmembrane</keyword>
<dbReference type="PANTHER" id="PTHR12287">
    <property type="entry name" value="EPIDERMAL GROWTH FACTOR RECEPTOR KINASE SUBSTRATE EPS8-RELATED PROTEIN"/>
    <property type="match status" value="1"/>
</dbReference>
<dbReference type="GO" id="GO:0005886">
    <property type="term" value="C:plasma membrane"/>
    <property type="evidence" value="ECO:0007669"/>
    <property type="project" value="TreeGrafter"/>
</dbReference>
<gene>
    <name evidence="4" type="ORF">ASIM_LOCUS16693</name>
</gene>
<dbReference type="GO" id="GO:0035023">
    <property type="term" value="P:regulation of Rho protein signal transduction"/>
    <property type="evidence" value="ECO:0007669"/>
    <property type="project" value="TreeGrafter"/>
</dbReference>
<evidence type="ECO:0000256" key="2">
    <source>
        <dbReference type="SAM" id="Phobius"/>
    </source>
</evidence>
<protein>
    <submittedName>
        <fullName evidence="6">SAM_3 domain-containing protein</fullName>
    </submittedName>
</protein>
<feature type="domain" description="SAM" evidence="3">
    <location>
        <begin position="59"/>
        <end position="122"/>
    </location>
</feature>
<dbReference type="SUPFAM" id="SSF47769">
    <property type="entry name" value="SAM/Pointed domain"/>
    <property type="match status" value="1"/>
</dbReference>
<feature type="transmembrane region" description="Helical" evidence="2">
    <location>
        <begin position="6"/>
        <end position="25"/>
    </location>
</feature>
<dbReference type="OrthoDB" id="4680325at2759"/>
<keyword evidence="5" id="KW-1185">Reference proteome</keyword>
<proteinExistence type="predicted"/>
<evidence type="ECO:0000259" key="3">
    <source>
        <dbReference type="Pfam" id="PF18016"/>
    </source>
</evidence>
<evidence type="ECO:0000313" key="4">
    <source>
        <dbReference type="EMBL" id="VDK58477.1"/>
    </source>
</evidence>
<evidence type="ECO:0000313" key="6">
    <source>
        <dbReference type="WBParaSite" id="ASIM_0001728601-mRNA-1"/>
    </source>
</evidence>
<keyword evidence="2" id="KW-1133">Transmembrane helix</keyword>